<protein>
    <submittedName>
        <fullName evidence="2">Uncharacterized protein</fullName>
    </submittedName>
</protein>
<keyword evidence="1" id="KW-0472">Membrane</keyword>
<keyword evidence="3" id="KW-1185">Reference proteome</keyword>
<feature type="transmembrane region" description="Helical" evidence="1">
    <location>
        <begin position="54"/>
        <end position="72"/>
    </location>
</feature>
<dbReference type="EMBL" id="FUYJ01000003">
    <property type="protein sequence ID" value="SKA98822.1"/>
    <property type="molecule type" value="Genomic_DNA"/>
</dbReference>
<organism evidence="2 3">
    <name type="scientific">Sporosarcina newyorkensis</name>
    <dbReference type="NCBI Taxonomy" id="759851"/>
    <lineage>
        <taxon>Bacteria</taxon>
        <taxon>Bacillati</taxon>
        <taxon>Bacillota</taxon>
        <taxon>Bacilli</taxon>
        <taxon>Bacillales</taxon>
        <taxon>Caryophanaceae</taxon>
        <taxon>Sporosarcina</taxon>
    </lineage>
</organism>
<evidence type="ECO:0000256" key="1">
    <source>
        <dbReference type="SAM" id="Phobius"/>
    </source>
</evidence>
<feature type="transmembrane region" description="Helical" evidence="1">
    <location>
        <begin position="6"/>
        <end position="25"/>
    </location>
</feature>
<feature type="transmembrane region" description="Helical" evidence="1">
    <location>
        <begin position="30"/>
        <end position="48"/>
    </location>
</feature>
<keyword evidence="1" id="KW-0812">Transmembrane</keyword>
<evidence type="ECO:0000313" key="3">
    <source>
        <dbReference type="Proteomes" id="UP000190042"/>
    </source>
</evidence>
<sequence length="81" mass="8809">MLSILVGLIIWASILLSPIALLVLIFKRTWTTVIACLIIMLPVSLYCLAGNPPISYIGFAPIVLLISAPIFIKKKKLTSSV</sequence>
<evidence type="ECO:0000313" key="2">
    <source>
        <dbReference type="EMBL" id="SKA98822.1"/>
    </source>
</evidence>
<reference evidence="3" key="1">
    <citation type="submission" date="2017-02" db="EMBL/GenBank/DDBJ databases">
        <authorList>
            <person name="Varghese N."/>
            <person name="Submissions S."/>
        </authorList>
    </citation>
    <scope>NUCLEOTIDE SEQUENCE [LARGE SCALE GENOMIC DNA]</scope>
    <source>
        <strain evidence="3">DSM 23966</strain>
    </source>
</reference>
<keyword evidence="1" id="KW-1133">Transmembrane helix</keyword>
<accession>A0A1T4YAI6</accession>
<proteinExistence type="predicted"/>
<dbReference type="AlphaFoldDB" id="A0A1T4YAI6"/>
<dbReference type="Proteomes" id="UP000190042">
    <property type="component" value="Unassembled WGS sequence"/>
</dbReference>
<gene>
    <name evidence="2" type="ORF">SAMN04244570_2190</name>
</gene>
<name>A0A1T4YAI6_9BACL</name>